<proteinExistence type="predicted"/>
<dbReference type="AlphaFoldDB" id="A0A424WB14"/>
<dbReference type="Proteomes" id="UP000285324">
    <property type="component" value="Unassembled WGS sequence"/>
</dbReference>
<accession>A0A424WB14</accession>
<comment type="caution">
    <text evidence="1">The sequence shown here is derived from an EMBL/GenBank/DDBJ whole genome shotgun (WGS) entry which is preliminary data.</text>
</comment>
<dbReference type="EMBL" id="QVXO01000027">
    <property type="protein sequence ID" value="RPJ90371.1"/>
    <property type="molecule type" value="Genomic_DNA"/>
</dbReference>
<organism evidence="1 2">
    <name type="scientific">Alcaligenes xylosoxydans xylosoxydans</name>
    <name type="common">Achromobacter xylosoxidans</name>
    <dbReference type="NCBI Taxonomy" id="85698"/>
    <lineage>
        <taxon>Bacteria</taxon>
        <taxon>Pseudomonadati</taxon>
        <taxon>Pseudomonadota</taxon>
        <taxon>Betaproteobacteria</taxon>
        <taxon>Burkholderiales</taxon>
        <taxon>Alcaligenaceae</taxon>
        <taxon>Achromobacter</taxon>
    </lineage>
</organism>
<evidence type="ECO:0000313" key="2">
    <source>
        <dbReference type="Proteomes" id="UP000285324"/>
    </source>
</evidence>
<protein>
    <submittedName>
        <fullName evidence="1">Uncharacterized protein</fullName>
    </submittedName>
</protein>
<reference evidence="1 2" key="1">
    <citation type="submission" date="2018-08" db="EMBL/GenBank/DDBJ databases">
        <title>Achromobacter xylosoxidans Genome sequencing and assembly.</title>
        <authorList>
            <person name="Wang R."/>
            <person name="Rensing C."/>
            <person name="Li Y."/>
        </authorList>
    </citation>
    <scope>NUCLEOTIDE SEQUENCE [LARGE SCALE GENOMIC DNA]</scope>
    <source>
        <strain evidence="1 2">GD003A</strain>
    </source>
</reference>
<dbReference type="OrthoDB" id="9029638at2"/>
<gene>
    <name evidence="1" type="ORF">DY367_17885</name>
</gene>
<name>A0A424WB14_ALCXX</name>
<evidence type="ECO:0000313" key="1">
    <source>
        <dbReference type="EMBL" id="RPJ90371.1"/>
    </source>
</evidence>
<dbReference type="RefSeq" id="WP_118933195.1">
    <property type="nucleotide sequence ID" value="NZ_CP061008.1"/>
</dbReference>
<sequence length="214" mass="23251">MPFIPFPDVPSGPGVPAVFRAATLPSVFEPASFELAALTDRIFGPPRWGLYGVDGRQMLVFETFLSIAFNQGSQISSYPSEQGGFSSFNKVDAPFEATIKLAHGGDPASRNIMLSVLERIVGSTELYSVVTPEIVYPSANLVKYSYTRADKNGSSLLIVDLTLQEVRQTAVQLSPATQDPSGAYEVSNGQVQAFEIDAYPRRDQNKVADLEPIQ</sequence>